<evidence type="ECO:0000256" key="1">
    <source>
        <dbReference type="ARBA" id="ARBA00004651"/>
    </source>
</evidence>
<dbReference type="InterPro" id="IPR038731">
    <property type="entry name" value="RgtA/B/C-like"/>
</dbReference>
<dbReference type="HOGENOM" id="CLU_478061_0_0_3"/>
<name>A2CCW0_PROM3</name>
<feature type="transmembrane region" description="Helical" evidence="8">
    <location>
        <begin position="20"/>
        <end position="37"/>
    </location>
</feature>
<evidence type="ECO:0000256" key="4">
    <source>
        <dbReference type="ARBA" id="ARBA00022679"/>
    </source>
</evidence>
<dbReference type="AlphaFoldDB" id="A2CCW0"/>
<evidence type="ECO:0000256" key="2">
    <source>
        <dbReference type="ARBA" id="ARBA00022475"/>
    </source>
</evidence>
<keyword evidence="5 8" id="KW-0812">Transmembrane</keyword>
<evidence type="ECO:0000256" key="5">
    <source>
        <dbReference type="ARBA" id="ARBA00022692"/>
    </source>
</evidence>
<feature type="transmembrane region" description="Helical" evidence="8">
    <location>
        <begin position="228"/>
        <end position="248"/>
    </location>
</feature>
<evidence type="ECO:0000313" key="11">
    <source>
        <dbReference type="Proteomes" id="UP000002274"/>
    </source>
</evidence>
<dbReference type="GO" id="GO:0016763">
    <property type="term" value="F:pentosyltransferase activity"/>
    <property type="evidence" value="ECO:0007669"/>
    <property type="project" value="TreeGrafter"/>
</dbReference>
<dbReference type="KEGG" id="pmf:P9303_25891"/>
<organism evidence="10 11">
    <name type="scientific">Prochlorococcus marinus (strain MIT 9303)</name>
    <dbReference type="NCBI Taxonomy" id="59922"/>
    <lineage>
        <taxon>Bacteria</taxon>
        <taxon>Bacillati</taxon>
        <taxon>Cyanobacteriota</taxon>
        <taxon>Cyanophyceae</taxon>
        <taxon>Synechococcales</taxon>
        <taxon>Prochlorococcaceae</taxon>
        <taxon>Prochlorococcus</taxon>
    </lineage>
</organism>
<dbReference type="InterPro" id="IPR050297">
    <property type="entry name" value="LipidA_mod_glycosyltrf_83"/>
</dbReference>
<dbReference type="Proteomes" id="UP000002274">
    <property type="component" value="Chromosome"/>
</dbReference>
<dbReference type="STRING" id="59922.P9303_25891"/>
<feature type="transmembrane region" description="Helical" evidence="8">
    <location>
        <begin position="105"/>
        <end position="129"/>
    </location>
</feature>
<dbReference type="PANTHER" id="PTHR33908">
    <property type="entry name" value="MANNOSYLTRANSFERASE YKCB-RELATED"/>
    <property type="match status" value="1"/>
</dbReference>
<feature type="transmembrane region" description="Helical" evidence="8">
    <location>
        <begin position="378"/>
        <end position="394"/>
    </location>
</feature>
<dbReference type="RefSeq" id="WP_011827164.1">
    <property type="nucleotide sequence ID" value="NC_008820.1"/>
</dbReference>
<dbReference type="PANTHER" id="PTHR33908:SF11">
    <property type="entry name" value="MEMBRANE PROTEIN"/>
    <property type="match status" value="1"/>
</dbReference>
<evidence type="ECO:0000256" key="6">
    <source>
        <dbReference type="ARBA" id="ARBA00022989"/>
    </source>
</evidence>
<dbReference type="EMBL" id="CP000554">
    <property type="protein sequence ID" value="ABM79320.1"/>
    <property type="molecule type" value="Genomic_DNA"/>
</dbReference>
<dbReference type="GO" id="GO:0005886">
    <property type="term" value="C:plasma membrane"/>
    <property type="evidence" value="ECO:0007669"/>
    <property type="project" value="UniProtKB-SubCell"/>
</dbReference>
<reference evidence="10 11" key="1">
    <citation type="journal article" date="2007" name="PLoS Genet.">
        <title>Patterns and implications of gene gain and loss in the evolution of Prochlorococcus.</title>
        <authorList>
            <person name="Kettler G.C."/>
            <person name="Martiny A.C."/>
            <person name="Huang K."/>
            <person name="Zucker J."/>
            <person name="Coleman M.L."/>
            <person name="Rodrigue S."/>
            <person name="Chen F."/>
            <person name="Lapidus A."/>
            <person name="Ferriera S."/>
            <person name="Johnson J."/>
            <person name="Steglich C."/>
            <person name="Church G.M."/>
            <person name="Richardson P."/>
            <person name="Chisholm S.W."/>
        </authorList>
    </citation>
    <scope>NUCLEOTIDE SEQUENCE [LARGE SCALE GENOMIC DNA]</scope>
    <source>
        <strain evidence="10 11">MIT 9303</strain>
    </source>
</reference>
<gene>
    <name evidence="10" type="ordered locus">P9303_25891</name>
</gene>
<keyword evidence="2" id="KW-1003">Cell membrane</keyword>
<keyword evidence="7 8" id="KW-0472">Membrane</keyword>
<feature type="transmembrane region" description="Helical" evidence="8">
    <location>
        <begin position="319"/>
        <end position="340"/>
    </location>
</feature>
<feature type="transmembrane region" description="Helical" evidence="8">
    <location>
        <begin position="279"/>
        <end position="298"/>
    </location>
</feature>
<feature type="transmembrane region" description="Helical" evidence="8">
    <location>
        <begin position="74"/>
        <end position="93"/>
    </location>
</feature>
<protein>
    <recommendedName>
        <fullName evidence="9">Glycosyltransferase RgtA/B/C/D-like domain-containing protein</fullName>
    </recommendedName>
</protein>
<evidence type="ECO:0000256" key="3">
    <source>
        <dbReference type="ARBA" id="ARBA00022676"/>
    </source>
</evidence>
<dbReference type="GO" id="GO:0009103">
    <property type="term" value="P:lipopolysaccharide biosynthetic process"/>
    <property type="evidence" value="ECO:0007669"/>
    <property type="project" value="UniProtKB-ARBA"/>
</dbReference>
<evidence type="ECO:0000313" key="10">
    <source>
        <dbReference type="EMBL" id="ABM79320.1"/>
    </source>
</evidence>
<feature type="transmembrane region" description="Helical" evidence="8">
    <location>
        <begin position="160"/>
        <end position="179"/>
    </location>
</feature>
<feature type="domain" description="Glycosyltransferase RgtA/B/C/D-like" evidence="9">
    <location>
        <begin position="111"/>
        <end position="242"/>
    </location>
</feature>
<evidence type="ECO:0000256" key="8">
    <source>
        <dbReference type="SAM" id="Phobius"/>
    </source>
</evidence>
<comment type="subcellular location">
    <subcellularLocation>
        <location evidence="1">Cell membrane</location>
        <topology evidence="1">Multi-pass membrane protein</topology>
    </subcellularLocation>
</comment>
<keyword evidence="4" id="KW-0808">Transferase</keyword>
<dbReference type="Pfam" id="PF13231">
    <property type="entry name" value="PMT_2"/>
    <property type="match status" value="1"/>
</dbReference>
<feature type="transmembrane region" description="Helical" evidence="8">
    <location>
        <begin position="191"/>
        <end position="216"/>
    </location>
</feature>
<keyword evidence="6 8" id="KW-1133">Transmembrane helix</keyword>
<proteinExistence type="predicted"/>
<accession>A2CCW0</accession>
<feature type="transmembrane region" description="Helical" evidence="8">
    <location>
        <begin position="135"/>
        <end position="153"/>
    </location>
</feature>
<sequence length="570" mass="63616">MKTGHLRLLSWLCVMNGKQVGRLFAGLAALWTTWPGISQGLGLIGEEATRVAIAAQIAGTGDLNPHWFGHPATLLNYMLAGLFQAFAFISGTIDIRHLYTLEPESLFLIGRLVSRFAAIFSAVLCFEVASKIMNLRWASVSAILLSLNPLFVIHAHRARADHVLTSALLIATLLLINILENKQKGAWRLAAFAGIALTFKYSAASILLSLIIALFYSKGSSRPFLIRLNFIIVVFIAAIFLSSPYLFLDWKSAFGGLYGEVSKQSIWQPHLSAIKFSKILLYSLSSLGLLSLAIYSISRLIIIAKTRARKLYYPLNKHSIAINALLLIYLPFIAGGFFASTYNSTWLSPALPFLSILLALSIKTFCKFMLADGNIVKKALGILFIFSIFIDQTMKMRGVHLMRQMKGSSVEAEEWLMKNVNPGESVLLLQPRETYEAAGFPRIFRTGADIFIIDDKNHHSQVCTLSPDEYLRKNPQSLLINLPCHPRPVFVSQSKTSISELLKKYDYIVTSMRVSLMDREKVKNSSSVIPVIEFFPPRGIVNLVYSLNPFPQGDSAVWSSIRIYKRNRSI</sequence>
<evidence type="ECO:0000259" key="9">
    <source>
        <dbReference type="Pfam" id="PF13231"/>
    </source>
</evidence>
<evidence type="ECO:0000256" key="7">
    <source>
        <dbReference type="ARBA" id="ARBA00023136"/>
    </source>
</evidence>
<keyword evidence="3" id="KW-0328">Glycosyltransferase</keyword>